<dbReference type="AlphaFoldDB" id="A0A2P2PSI4"/>
<protein>
    <submittedName>
        <fullName evidence="1">Uncharacterized protein LOC8262280 isoform X1</fullName>
    </submittedName>
</protein>
<sequence length="153" mass="17707">MRTRPRQRCSIGEGEERRVLRYSTASWRMMFPCLSMQWKVPKKKRPSLIPTSILRKSSFLAQDIGPELLGLEPSELPACLRDDPCSRSMSISITLNWSQNPNPPINVHTIQFLLNLRTQILISPSFFNTIEVKVKGFKRQRERDKFLGFSELG</sequence>
<organism evidence="1">
    <name type="scientific">Rhizophora mucronata</name>
    <name type="common">Asiatic mangrove</name>
    <dbReference type="NCBI Taxonomy" id="61149"/>
    <lineage>
        <taxon>Eukaryota</taxon>
        <taxon>Viridiplantae</taxon>
        <taxon>Streptophyta</taxon>
        <taxon>Embryophyta</taxon>
        <taxon>Tracheophyta</taxon>
        <taxon>Spermatophyta</taxon>
        <taxon>Magnoliopsida</taxon>
        <taxon>eudicotyledons</taxon>
        <taxon>Gunneridae</taxon>
        <taxon>Pentapetalae</taxon>
        <taxon>rosids</taxon>
        <taxon>fabids</taxon>
        <taxon>Malpighiales</taxon>
        <taxon>Rhizophoraceae</taxon>
        <taxon>Rhizophora</taxon>
    </lineage>
</organism>
<reference evidence="1" key="1">
    <citation type="submission" date="2018-02" db="EMBL/GenBank/DDBJ databases">
        <title>Rhizophora mucronata_Transcriptome.</title>
        <authorList>
            <person name="Meera S.P."/>
            <person name="Sreeshan A."/>
            <person name="Augustine A."/>
        </authorList>
    </citation>
    <scope>NUCLEOTIDE SEQUENCE</scope>
    <source>
        <tissue evidence="1">Leaf</tissue>
    </source>
</reference>
<name>A0A2P2PSI4_RHIMU</name>
<evidence type="ECO:0000313" key="1">
    <source>
        <dbReference type="EMBL" id="MBX57655.1"/>
    </source>
</evidence>
<proteinExistence type="predicted"/>
<accession>A0A2P2PSI4</accession>
<dbReference type="EMBL" id="GGEC01077171">
    <property type="protein sequence ID" value="MBX57655.1"/>
    <property type="molecule type" value="Transcribed_RNA"/>
</dbReference>